<dbReference type="GO" id="GO:0006433">
    <property type="term" value="P:prolyl-tRNA aminoacylation"/>
    <property type="evidence" value="ECO:0007669"/>
    <property type="project" value="InterPro"/>
</dbReference>
<evidence type="ECO:0000256" key="2">
    <source>
        <dbReference type="ARBA" id="ARBA00022598"/>
    </source>
</evidence>
<evidence type="ECO:0000256" key="1">
    <source>
        <dbReference type="ARBA" id="ARBA00012831"/>
    </source>
</evidence>
<dbReference type="PRINTS" id="PR01046">
    <property type="entry name" value="TRNASYNTHPRO"/>
</dbReference>
<dbReference type="PROSITE" id="PS50862">
    <property type="entry name" value="AA_TRNA_LIGASE_II"/>
    <property type="match status" value="1"/>
</dbReference>
<dbReference type="InterPro" id="IPR006195">
    <property type="entry name" value="aa-tRNA-synth_II"/>
</dbReference>
<evidence type="ECO:0000256" key="3">
    <source>
        <dbReference type="ARBA" id="ARBA00022741"/>
    </source>
</evidence>
<protein>
    <recommendedName>
        <fullName evidence="1">proline--tRNA ligase</fullName>
        <ecNumber evidence="1">6.1.1.15</ecNumber>
    </recommendedName>
    <alternativeName>
        <fullName evidence="7">Prolyl-tRNA synthetase</fullName>
    </alternativeName>
</protein>
<keyword evidence="3" id="KW-0547">Nucleotide-binding</keyword>
<dbReference type="InterPro" id="IPR050062">
    <property type="entry name" value="Pro-tRNA_synthetase"/>
</dbReference>
<organism evidence="10">
    <name type="scientific">marine sediment metagenome</name>
    <dbReference type="NCBI Taxonomy" id="412755"/>
    <lineage>
        <taxon>unclassified sequences</taxon>
        <taxon>metagenomes</taxon>
        <taxon>ecological metagenomes</taxon>
    </lineage>
</organism>
<keyword evidence="5" id="KW-0648">Protein biosynthesis</keyword>
<feature type="non-terminal residue" evidence="10">
    <location>
        <position position="1"/>
    </location>
</feature>
<feature type="domain" description="Aminoacyl-transfer RNA synthetases class-II family profile" evidence="9">
    <location>
        <begin position="1"/>
        <end position="181"/>
    </location>
</feature>
<gene>
    <name evidence="10" type="ORF">S06H3_23643</name>
</gene>
<dbReference type="GO" id="GO:0005829">
    <property type="term" value="C:cytosol"/>
    <property type="evidence" value="ECO:0007669"/>
    <property type="project" value="TreeGrafter"/>
</dbReference>
<evidence type="ECO:0000256" key="6">
    <source>
        <dbReference type="ARBA" id="ARBA00023146"/>
    </source>
</evidence>
<evidence type="ECO:0000256" key="7">
    <source>
        <dbReference type="ARBA" id="ARBA00029731"/>
    </source>
</evidence>
<reference evidence="10" key="1">
    <citation type="journal article" date="2014" name="Front. Microbiol.">
        <title>High frequency of phylogenetically diverse reductive dehalogenase-homologous genes in deep subseafloor sedimentary metagenomes.</title>
        <authorList>
            <person name="Kawai M."/>
            <person name="Futagami T."/>
            <person name="Toyoda A."/>
            <person name="Takaki Y."/>
            <person name="Nishi S."/>
            <person name="Hori S."/>
            <person name="Arai W."/>
            <person name="Tsubouchi T."/>
            <person name="Morono Y."/>
            <person name="Uchiyama I."/>
            <person name="Ito T."/>
            <person name="Fujiyama A."/>
            <person name="Inagaki F."/>
            <person name="Takami H."/>
        </authorList>
    </citation>
    <scope>NUCLEOTIDE SEQUENCE</scope>
    <source>
        <strain evidence="10">Expedition CK06-06</strain>
    </source>
</reference>
<accession>X1M3L9</accession>
<keyword evidence="6" id="KW-0030">Aminoacyl-tRNA synthetase</keyword>
<dbReference type="GO" id="GO:0005524">
    <property type="term" value="F:ATP binding"/>
    <property type="evidence" value="ECO:0007669"/>
    <property type="project" value="UniProtKB-KW"/>
</dbReference>
<evidence type="ECO:0000256" key="5">
    <source>
        <dbReference type="ARBA" id="ARBA00022917"/>
    </source>
</evidence>
<sequence>IHQVTAGSYSYLPLAWRALKKIENIIRDEMDKAGGQELMMPALQPLELWQETGRDLAFGKSLFTFSDRRDRKLALGPTHEEIITKMASYNVQSYRDLPLMVYHIQTKFRDELRPRAGLIRVREFTMKDLYSLDADEEGLDQSYNKMLQAYQNIYVRCELPALLVEADSGAIGGKDSHEFMV</sequence>
<dbReference type="PANTHER" id="PTHR42753:SF2">
    <property type="entry name" value="PROLINE--TRNA LIGASE"/>
    <property type="match status" value="1"/>
</dbReference>
<dbReference type="Pfam" id="PF00587">
    <property type="entry name" value="tRNA-synt_2b"/>
    <property type="match status" value="1"/>
</dbReference>
<dbReference type="Gene3D" id="3.30.930.10">
    <property type="entry name" value="Bira Bifunctional Protein, Domain 2"/>
    <property type="match status" value="1"/>
</dbReference>
<evidence type="ECO:0000256" key="4">
    <source>
        <dbReference type="ARBA" id="ARBA00022840"/>
    </source>
</evidence>
<name>X1M3L9_9ZZZZ</name>
<dbReference type="AlphaFoldDB" id="X1M3L9"/>
<dbReference type="InterPro" id="IPR002316">
    <property type="entry name" value="Pro-tRNA-ligase_IIa"/>
</dbReference>
<evidence type="ECO:0000259" key="9">
    <source>
        <dbReference type="PROSITE" id="PS50862"/>
    </source>
</evidence>
<dbReference type="GO" id="GO:0004827">
    <property type="term" value="F:proline-tRNA ligase activity"/>
    <property type="evidence" value="ECO:0007669"/>
    <property type="project" value="UniProtKB-EC"/>
</dbReference>
<dbReference type="SUPFAM" id="SSF55681">
    <property type="entry name" value="Class II aaRS and biotin synthetases"/>
    <property type="match status" value="1"/>
</dbReference>
<keyword evidence="4" id="KW-0067">ATP-binding</keyword>
<dbReference type="EC" id="6.1.1.15" evidence="1"/>
<comment type="caution">
    <text evidence="10">The sequence shown here is derived from an EMBL/GenBank/DDBJ whole genome shotgun (WGS) entry which is preliminary data.</text>
</comment>
<keyword evidence="2" id="KW-0436">Ligase</keyword>
<proteinExistence type="predicted"/>
<feature type="non-terminal residue" evidence="10">
    <location>
        <position position="181"/>
    </location>
</feature>
<evidence type="ECO:0000256" key="8">
    <source>
        <dbReference type="ARBA" id="ARBA00047671"/>
    </source>
</evidence>
<dbReference type="PANTHER" id="PTHR42753">
    <property type="entry name" value="MITOCHONDRIAL RIBOSOME PROTEIN L39/PROLYL-TRNA LIGASE FAMILY MEMBER"/>
    <property type="match status" value="1"/>
</dbReference>
<evidence type="ECO:0000313" key="10">
    <source>
        <dbReference type="EMBL" id="GAI09265.1"/>
    </source>
</evidence>
<dbReference type="EMBL" id="BARV01012899">
    <property type="protein sequence ID" value="GAI09265.1"/>
    <property type="molecule type" value="Genomic_DNA"/>
</dbReference>
<comment type="catalytic activity">
    <reaction evidence="8">
        <text>tRNA(Pro) + L-proline + ATP = L-prolyl-tRNA(Pro) + AMP + diphosphate</text>
        <dbReference type="Rhea" id="RHEA:14305"/>
        <dbReference type="Rhea" id="RHEA-COMP:9700"/>
        <dbReference type="Rhea" id="RHEA-COMP:9702"/>
        <dbReference type="ChEBI" id="CHEBI:30616"/>
        <dbReference type="ChEBI" id="CHEBI:33019"/>
        <dbReference type="ChEBI" id="CHEBI:60039"/>
        <dbReference type="ChEBI" id="CHEBI:78442"/>
        <dbReference type="ChEBI" id="CHEBI:78532"/>
        <dbReference type="ChEBI" id="CHEBI:456215"/>
        <dbReference type="EC" id="6.1.1.15"/>
    </reaction>
</comment>
<dbReference type="InterPro" id="IPR045864">
    <property type="entry name" value="aa-tRNA-synth_II/BPL/LPL"/>
</dbReference>
<dbReference type="InterPro" id="IPR002314">
    <property type="entry name" value="aa-tRNA-synt_IIb"/>
</dbReference>